<feature type="transmembrane region" description="Helical" evidence="10">
    <location>
        <begin position="37"/>
        <end position="61"/>
    </location>
</feature>
<organism evidence="12 13">
    <name type="scientific">Mucilaginibacter pedocola</name>
    <dbReference type="NCBI Taxonomy" id="1792845"/>
    <lineage>
        <taxon>Bacteria</taxon>
        <taxon>Pseudomonadati</taxon>
        <taxon>Bacteroidota</taxon>
        <taxon>Sphingobacteriia</taxon>
        <taxon>Sphingobacteriales</taxon>
        <taxon>Sphingobacteriaceae</taxon>
        <taxon>Mucilaginibacter</taxon>
    </lineage>
</organism>
<keyword evidence="9" id="KW-0902">Two-component regulatory system</keyword>
<dbReference type="InterPro" id="IPR003660">
    <property type="entry name" value="HAMP_dom"/>
</dbReference>
<comment type="subcellular location">
    <subcellularLocation>
        <location evidence="2">Membrane</location>
    </subcellularLocation>
</comment>
<feature type="transmembrane region" description="Helical" evidence="10">
    <location>
        <begin position="244"/>
        <end position="265"/>
    </location>
</feature>
<dbReference type="GO" id="GO:0046983">
    <property type="term" value="F:protein dimerization activity"/>
    <property type="evidence" value="ECO:0007669"/>
    <property type="project" value="InterPro"/>
</dbReference>
<sequence>MTWFQPSPGSITDLSIACIELVFLVYLLRLKNKSGDCYLMIFIYATALPAQLVSFFVGSVVNPPASLYWLMLFTEGLQFVAVIWCSYRFYQNSFPRESWVAILAYVFLFCCAAYFWLTDFYLFHRIALNHILFFAGLYVAATLWSAINYIRKMKLFLKERGVFSLKHELLHPTTRETALFSGFAFSLFIYTLIQAIIFLYDLDSVPPGFFLTSLYLLSVSITVLVGFAYFSYAREKTSFETKIVGITLFLTLSAVTLIPIVLFGADGTPETTGYVKVFVIIVPVTTLAICFLLPLLLRYTLLKHLNKIVAGVIQVGTGDLDAKVEVQVNDEIGRLSRHFNRMTGSLRERTEQLNSMRETIATDFHDQTGNMLSAITRQAGLLKLKLSSEHELQPMISSIVENSNGLYASSKDFLWQLNHNSDDPNELFDYLTAYGQQYYNQFDIAFSASAPECHGVQLDISAALNLIFIFKEAMTNVAKHSGAGEAVLTMICTASQATFILQDNGCWKEADTSREHYGLGNMERRCRKQNFNYQITKKASGTRVAISVPVHLPISI</sequence>
<comment type="catalytic activity">
    <reaction evidence="1">
        <text>ATP + protein L-histidine = ADP + protein N-phospho-L-histidine.</text>
        <dbReference type="EC" id="2.7.13.3"/>
    </reaction>
</comment>
<dbReference type="EC" id="2.7.13.3" evidence="3"/>
<accession>A0A1S9PKM9</accession>
<evidence type="ECO:0000256" key="7">
    <source>
        <dbReference type="ARBA" id="ARBA00022777"/>
    </source>
</evidence>
<dbReference type="SMART" id="SM00304">
    <property type="entry name" value="HAMP"/>
    <property type="match status" value="1"/>
</dbReference>
<feature type="domain" description="HAMP" evidence="11">
    <location>
        <begin position="299"/>
        <end position="351"/>
    </location>
</feature>
<dbReference type="PANTHER" id="PTHR24421">
    <property type="entry name" value="NITRATE/NITRITE SENSOR PROTEIN NARX-RELATED"/>
    <property type="match status" value="1"/>
</dbReference>
<dbReference type="SUPFAM" id="SSF55874">
    <property type="entry name" value="ATPase domain of HSP90 chaperone/DNA topoisomerase II/histidine kinase"/>
    <property type="match status" value="1"/>
</dbReference>
<evidence type="ECO:0000256" key="9">
    <source>
        <dbReference type="ARBA" id="ARBA00023012"/>
    </source>
</evidence>
<feature type="transmembrane region" description="Helical" evidence="10">
    <location>
        <begin position="178"/>
        <end position="200"/>
    </location>
</feature>
<protein>
    <recommendedName>
        <fullName evidence="3">histidine kinase</fullName>
        <ecNumber evidence="3">2.7.13.3</ecNumber>
    </recommendedName>
</protein>
<dbReference type="SUPFAM" id="SSF58104">
    <property type="entry name" value="Methyl-accepting chemotaxis protein (MCP) signaling domain"/>
    <property type="match status" value="1"/>
</dbReference>
<proteinExistence type="predicted"/>
<feature type="transmembrane region" description="Helical" evidence="10">
    <location>
        <begin position="277"/>
        <end position="297"/>
    </location>
</feature>
<evidence type="ECO:0000256" key="10">
    <source>
        <dbReference type="SAM" id="Phobius"/>
    </source>
</evidence>
<dbReference type="STRING" id="1792845.BC343_00115"/>
<evidence type="ECO:0000256" key="2">
    <source>
        <dbReference type="ARBA" id="ARBA00004370"/>
    </source>
</evidence>
<evidence type="ECO:0000256" key="3">
    <source>
        <dbReference type="ARBA" id="ARBA00012438"/>
    </source>
</evidence>
<dbReference type="GO" id="GO:0016020">
    <property type="term" value="C:membrane"/>
    <property type="evidence" value="ECO:0007669"/>
    <property type="project" value="UniProtKB-SubCell"/>
</dbReference>
<keyword evidence="10" id="KW-0472">Membrane</keyword>
<dbReference type="AlphaFoldDB" id="A0A1S9PKM9"/>
<keyword evidence="8" id="KW-0067">ATP-binding</keyword>
<dbReference type="Gene3D" id="6.10.340.10">
    <property type="match status" value="1"/>
</dbReference>
<gene>
    <name evidence="12" type="ORF">BC343_00115</name>
</gene>
<dbReference type="InterPro" id="IPR036890">
    <property type="entry name" value="HATPase_C_sf"/>
</dbReference>
<evidence type="ECO:0000313" key="12">
    <source>
        <dbReference type="EMBL" id="OOQ61522.1"/>
    </source>
</evidence>
<keyword evidence="10" id="KW-0812">Transmembrane</keyword>
<keyword evidence="4" id="KW-0597">Phosphoprotein</keyword>
<dbReference type="Proteomes" id="UP000189739">
    <property type="component" value="Unassembled WGS sequence"/>
</dbReference>
<dbReference type="PROSITE" id="PS50885">
    <property type="entry name" value="HAMP"/>
    <property type="match status" value="1"/>
</dbReference>
<dbReference type="CDD" id="cd06225">
    <property type="entry name" value="HAMP"/>
    <property type="match status" value="1"/>
</dbReference>
<feature type="transmembrane region" description="Helical" evidence="10">
    <location>
        <begin position="212"/>
        <end position="232"/>
    </location>
</feature>
<evidence type="ECO:0000259" key="11">
    <source>
        <dbReference type="PROSITE" id="PS50885"/>
    </source>
</evidence>
<feature type="transmembrane region" description="Helical" evidence="10">
    <location>
        <begin position="12"/>
        <end position="30"/>
    </location>
</feature>
<evidence type="ECO:0000256" key="4">
    <source>
        <dbReference type="ARBA" id="ARBA00022553"/>
    </source>
</evidence>
<dbReference type="Gene3D" id="3.30.565.10">
    <property type="entry name" value="Histidine kinase-like ATPase, C-terminal domain"/>
    <property type="match status" value="1"/>
</dbReference>
<dbReference type="SUPFAM" id="SSF158472">
    <property type="entry name" value="HAMP domain-like"/>
    <property type="match status" value="1"/>
</dbReference>
<dbReference type="RefSeq" id="WP_078345690.1">
    <property type="nucleotide sequence ID" value="NZ_MBTF01000001.1"/>
</dbReference>
<keyword evidence="13" id="KW-1185">Reference proteome</keyword>
<dbReference type="GO" id="GO:0000155">
    <property type="term" value="F:phosphorelay sensor kinase activity"/>
    <property type="evidence" value="ECO:0007669"/>
    <property type="project" value="InterPro"/>
</dbReference>
<dbReference type="Pfam" id="PF00672">
    <property type="entry name" value="HAMP"/>
    <property type="match status" value="1"/>
</dbReference>
<dbReference type="InterPro" id="IPR011712">
    <property type="entry name" value="Sig_transdc_His_kin_sub3_dim/P"/>
</dbReference>
<evidence type="ECO:0000256" key="8">
    <source>
        <dbReference type="ARBA" id="ARBA00022840"/>
    </source>
</evidence>
<evidence type="ECO:0000256" key="5">
    <source>
        <dbReference type="ARBA" id="ARBA00022679"/>
    </source>
</evidence>
<evidence type="ECO:0000256" key="6">
    <source>
        <dbReference type="ARBA" id="ARBA00022741"/>
    </source>
</evidence>
<evidence type="ECO:0000313" key="13">
    <source>
        <dbReference type="Proteomes" id="UP000189739"/>
    </source>
</evidence>
<dbReference type="CDD" id="cd16917">
    <property type="entry name" value="HATPase_UhpB-NarQ-NarX-like"/>
    <property type="match status" value="1"/>
</dbReference>
<feature type="transmembrane region" description="Helical" evidence="10">
    <location>
        <begin position="67"/>
        <end position="87"/>
    </location>
</feature>
<keyword evidence="6" id="KW-0547">Nucleotide-binding</keyword>
<feature type="transmembrane region" description="Helical" evidence="10">
    <location>
        <begin position="99"/>
        <end position="117"/>
    </location>
</feature>
<evidence type="ECO:0000256" key="1">
    <source>
        <dbReference type="ARBA" id="ARBA00000085"/>
    </source>
</evidence>
<dbReference type="Pfam" id="PF07730">
    <property type="entry name" value="HisKA_3"/>
    <property type="match status" value="1"/>
</dbReference>
<comment type="caution">
    <text evidence="12">The sequence shown here is derived from an EMBL/GenBank/DDBJ whole genome shotgun (WGS) entry which is preliminary data.</text>
</comment>
<dbReference type="InterPro" id="IPR050482">
    <property type="entry name" value="Sensor_HK_TwoCompSys"/>
</dbReference>
<name>A0A1S9PKM9_9SPHI</name>
<reference evidence="12 13" key="1">
    <citation type="submission" date="2016-07" db="EMBL/GenBank/DDBJ databases">
        <title>Genomic analysis of zinc-resistant bacterium Mucilaginibacter pedocola TBZ30.</title>
        <authorList>
            <person name="Huang J."/>
            <person name="Tang J."/>
        </authorList>
    </citation>
    <scope>NUCLEOTIDE SEQUENCE [LARGE SCALE GENOMIC DNA]</scope>
    <source>
        <strain evidence="12 13">TBZ30</strain>
    </source>
</reference>
<dbReference type="OrthoDB" id="9806995at2"/>
<dbReference type="GO" id="GO:0005524">
    <property type="term" value="F:ATP binding"/>
    <property type="evidence" value="ECO:0007669"/>
    <property type="project" value="UniProtKB-KW"/>
</dbReference>
<feature type="transmembrane region" description="Helical" evidence="10">
    <location>
        <begin position="129"/>
        <end position="150"/>
    </location>
</feature>
<keyword evidence="5" id="KW-0808">Transferase</keyword>
<dbReference type="EMBL" id="MBTF01000001">
    <property type="protein sequence ID" value="OOQ61522.1"/>
    <property type="molecule type" value="Genomic_DNA"/>
</dbReference>
<keyword evidence="7" id="KW-0418">Kinase</keyword>
<keyword evidence="10" id="KW-1133">Transmembrane helix</keyword>
<dbReference type="PANTHER" id="PTHR24421:SF10">
    <property type="entry name" value="NITRATE_NITRITE SENSOR PROTEIN NARQ"/>
    <property type="match status" value="1"/>
</dbReference>